<feature type="compositionally biased region" description="Basic and acidic residues" evidence="4">
    <location>
        <begin position="472"/>
        <end position="481"/>
    </location>
</feature>
<feature type="region of interest" description="Disordered" evidence="4">
    <location>
        <begin position="644"/>
        <end position="805"/>
    </location>
</feature>
<dbReference type="Gene3D" id="3.30.1370.100">
    <property type="entry name" value="MutL, C-terminal domain, regulatory subdomain"/>
    <property type="match status" value="1"/>
</dbReference>
<feature type="compositionally biased region" description="Basic and acidic residues" evidence="4">
    <location>
        <begin position="1104"/>
        <end position="1113"/>
    </location>
</feature>
<dbReference type="SUPFAM" id="SSF54211">
    <property type="entry name" value="Ribosomal protein S5 domain 2-like"/>
    <property type="match status" value="1"/>
</dbReference>
<dbReference type="InterPro" id="IPR014762">
    <property type="entry name" value="DNA_mismatch_repair_CS"/>
</dbReference>
<dbReference type="InterPro" id="IPR014790">
    <property type="entry name" value="MutL_C"/>
</dbReference>
<feature type="compositionally biased region" description="Basic and acidic residues" evidence="4">
    <location>
        <begin position="1124"/>
        <end position="1141"/>
    </location>
</feature>
<keyword evidence="8" id="KW-1185">Reference proteome</keyword>
<dbReference type="InterPro" id="IPR037198">
    <property type="entry name" value="MutL_C_sf"/>
</dbReference>
<dbReference type="GeneID" id="87867059"/>
<feature type="compositionally biased region" description="Acidic residues" evidence="4">
    <location>
        <begin position="519"/>
        <end position="533"/>
    </location>
</feature>
<dbReference type="InterPro" id="IPR020568">
    <property type="entry name" value="Ribosomal_Su5_D2-typ_SF"/>
</dbReference>
<feature type="region of interest" description="Disordered" evidence="4">
    <location>
        <begin position="599"/>
        <end position="630"/>
    </location>
</feature>
<feature type="compositionally biased region" description="Acidic residues" evidence="4">
    <location>
        <begin position="739"/>
        <end position="749"/>
    </location>
</feature>
<dbReference type="GO" id="GO:0140664">
    <property type="term" value="F:ATP-dependent DNA damage sensor activity"/>
    <property type="evidence" value="ECO:0007669"/>
    <property type="project" value="InterPro"/>
</dbReference>
<keyword evidence="2" id="KW-0227">DNA damage</keyword>
<dbReference type="SMART" id="SM00853">
    <property type="entry name" value="MutL_C"/>
    <property type="match status" value="1"/>
</dbReference>
<evidence type="ECO:0000256" key="2">
    <source>
        <dbReference type="ARBA" id="ARBA00022763"/>
    </source>
</evidence>
<dbReference type="PANTHER" id="PTHR10073:SF52">
    <property type="entry name" value="MISMATCH REPAIR ENDONUCLEASE PMS2"/>
    <property type="match status" value="1"/>
</dbReference>
<reference evidence="7" key="2">
    <citation type="submission" date="2023-06" db="EMBL/GenBank/DDBJ databases">
        <authorList>
            <consortium name="Lawrence Berkeley National Laboratory"/>
            <person name="Haridas S."/>
            <person name="Hensen N."/>
            <person name="Bonometti L."/>
            <person name="Westerberg I."/>
            <person name="Brannstrom I.O."/>
            <person name="Guillou S."/>
            <person name="Cros-Aarteil S."/>
            <person name="Calhoun S."/>
            <person name="Kuo A."/>
            <person name="Mondo S."/>
            <person name="Pangilinan J."/>
            <person name="Riley R."/>
            <person name="Labutti K."/>
            <person name="Andreopoulos B."/>
            <person name="Lipzen A."/>
            <person name="Chen C."/>
            <person name="Yanf M."/>
            <person name="Daum C."/>
            <person name="Ng V."/>
            <person name="Clum A."/>
            <person name="Steindorff A."/>
            <person name="Ohm R."/>
            <person name="Martin F."/>
            <person name="Silar P."/>
            <person name="Natvig D."/>
            <person name="Lalanne C."/>
            <person name="Gautier V."/>
            <person name="Ament-Velasquez S.L."/>
            <person name="Kruys A."/>
            <person name="Hutchinson M.I."/>
            <person name="Powell A.J."/>
            <person name="Barry K."/>
            <person name="Miller A.N."/>
            <person name="Grigoriev I.V."/>
            <person name="Debuchy R."/>
            <person name="Gladieux P."/>
            <person name="Thoren M.H."/>
            <person name="Johannesson H."/>
        </authorList>
    </citation>
    <scope>NUCLEOTIDE SEQUENCE</scope>
    <source>
        <strain evidence="7">CBS 560.94</strain>
    </source>
</reference>
<protein>
    <recommendedName>
        <fullName evidence="3">DNA mismatch repair protein PMS1</fullName>
    </recommendedName>
</protein>
<feature type="compositionally biased region" description="Polar residues" evidence="4">
    <location>
        <begin position="848"/>
        <end position="862"/>
    </location>
</feature>
<feature type="compositionally biased region" description="Basic and acidic residues" evidence="4">
    <location>
        <begin position="750"/>
        <end position="760"/>
    </location>
</feature>
<dbReference type="Proteomes" id="UP001278500">
    <property type="component" value="Unassembled WGS sequence"/>
</dbReference>
<dbReference type="InterPro" id="IPR002099">
    <property type="entry name" value="MutL/Mlh/PMS"/>
</dbReference>
<dbReference type="CDD" id="cd16926">
    <property type="entry name" value="HATPase_MutL-MLH-PMS-like"/>
    <property type="match status" value="1"/>
</dbReference>
<dbReference type="PANTHER" id="PTHR10073">
    <property type="entry name" value="DNA MISMATCH REPAIR PROTEIN MLH, PMS, MUTL"/>
    <property type="match status" value="1"/>
</dbReference>
<dbReference type="GO" id="GO:0016887">
    <property type="term" value="F:ATP hydrolysis activity"/>
    <property type="evidence" value="ECO:0007669"/>
    <property type="project" value="InterPro"/>
</dbReference>
<organism evidence="7 8">
    <name type="scientific">Neurospora tetraspora</name>
    <dbReference type="NCBI Taxonomy" id="94610"/>
    <lineage>
        <taxon>Eukaryota</taxon>
        <taxon>Fungi</taxon>
        <taxon>Dikarya</taxon>
        <taxon>Ascomycota</taxon>
        <taxon>Pezizomycotina</taxon>
        <taxon>Sordariomycetes</taxon>
        <taxon>Sordariomycetidae</taxon>
        <taxon>Sordariales</taxon>
        <taxon>Sordariaceae</taxon>
        <taxon>Neurospora</taxon>
    </lineage>
</organism>
<name>A0AAE0MP34_9PEZI</name>
<feature type="region of interest" description="Disordered" evidence="4">
    <location>
        <begin position="844"/>
        <end position="865"/>
    </location>
</feature>
<dbReference type="CDD" id="cd03484">
    <property type="entry name" value="MutL_Trans_hPMS_2_like"/>
    <property type="match status" value="1"/>
</dbReference>
<evidence type="ECO:0000313" key="7">
    <source>
        <dbReference type="EMBL" id="KAK3338209.1"/>
    </source>
</evidence>
<dbReference type="Pfam" id="PF01119">
    <property type="entry name" value="DNA_mis_repair"/>
    <property type="match status" value="1"/>
</dbReference>
<feature type="compositionally biased region" description="Polar residues" evidence="4">
    <location>
        <begin position="440"/>
        <end position="469"/>
    </location>
</feature>
<dbReference type="FunFam" id="3.30.565.10:FF:000014">
    <property type="entry name" value="Mismatch repair endonuclease pms1, putative"/>
    <property type="match status" value="1"/>
</dbReference>
<dbReference type="NCBIfam" id="TIGR00585">
    <property type="entry name" value="mutl"/>
    <property type="match status" value="1"/>
</dbReference>
<dbReference type="InterPro" id="IPR042120">
    <property type="entry name" value="MutL_C_dimsub"/>
</dbReference>
<dbReference type="Gene3D" id="3.30.565.10">
    <property type="entry name" value="Histidine kinase-like ATPase, C-terminal domain"/>
    <property type="match status" value="1"/>
</dbReference>
<comment type="caution">
    <text evidence="7">The sequence shown here is derived from an EMBL/GenBank/DDBJ whole genome shotgun (WGS) entry which is preliminary data.</text>
</comment>
<dbReference type="InterPro" id="IPR042121">
    <property type="entry name" value="MutL_C_regsub"/>
</dbReference>
<dbReference type="FunFam" id="3.30.1370.100:FF:000001">
    <property type="entry name" value="Mismatch repair endonuclease pms1, putative"/>
    <property type="match status" value="1"/>
</dbReference>
<proteinExistence type="inferred from homology"/>
<dbReference type="Gene3D" id="3.30.230.10">
    <property type="match status" value="1"/>
</dbReference>
<dbReference type="InterPro" id="IPR036890">
    <property type="entry name" value="HATPase_C_sf"/>
</dbReference>
<feature type="region of interest" description="Disordered" evidence="4">
    <location>
        <begin position="1101"/>
        <end position="1160"/>
    </location>
</feature>
<dbReference type="AlphaFoldDB" id="A0AAE0MP34"/>
<dbReference type="SUPFAM" id="SSF55874">
    <property type="entry name" value="ATPase domain of HSP90 chaperone/DNA topoisomerase II/histidine kinase"/>
    <property type="match status" value="1"/>
</dbReference>
<dbReference type="EMBL" id="JAUEPP010000008">
    <property type="protein sequence ID" value="KAK3338209.1"/>
    <property type="molecule type" value="Genomic_DNA"/>
</dbReference>
<dbReference type="FunFam" id="3.30.230.10:FF:000074">
    <property type="entry name" value="DNA mismatch repair protein (Pms1)"/>
    <property type="match status" value="1"/>
</dbReference>
<feature type="compositionally biased region" description="Basic and acidic residues" evidence="4">
    <location>
        <begin position="492"/>
        <end position="518"/>
    </location>
</feature>
<evidence type="ECO:0000256" key="1">
    <source>
        <dbReference type="ARBA" id="ARBA00006082"/>
    </source>
</evidence>
<feature type="region of interest" description="Disordered" evidence="4">
    <location>
        <begin position="372"/>
        <end position="582"/>
    </location>
</feature>
<feature type="compositionally biased region" description="Acidic residues" evidence="4">
    <location>
        <begin position="701"/>
        <end position="712"/>
    </location>
</feature>
<sequence length="1160" mass="127349">MASDGAIKAIDPSTIHQIQSGQVIVDLCSVAKELVENALDAGATTIDVRFKNQGLDSIEVQDNGSGISSSNYESIALKHYTSKLSTYDDLSTLQTFGFRGEALSSLCALSHFTIVTCTQKEAPKATKLEFETSGKLKSTSVVSGQRGTTVSVENLFKSLPVRRRELERNIKREWGKVVNLLNQYACIQTGVKFTVSQQPTKGKRMVLFSTKGNPTTRENIINVFGVKTMTALIAMDLRLQLKPSNTGFLSKTPAADEDTTTEVRICGHISRPAHGEGRQTPDRQMFYVNGRPCGLPQFAKVFNEVYRSYNSTQSPFIFADIQLDTHLYDVNVSPDKRTILLHDQGQMLDNLRESLIELFELQDVTIPVSHTQPLKSSTFRGPSTVPSGSLTQARGRDNRDASEEPDSSLPSDKPENGPGGNKTARSAIDEDSDEAVSDNDVPSTRSTGSQTKAVPSRSTPANTQASNLLSRWLERKSEVRKQSVPSTLNAKDSNRERSVEKEPKFPDRTSEDDTKDAESDAEQETAENMESVEDDSRTQDVVDEMEVDRGEPPMSSIPLPSQPPIPKGSLLSIPRPPKRSAQEEVATITIGDHSITSVIGSSNKRSRLSEGMRSVSLENSPKKGVRTVPVPSFGGRLTQLFAASAAASQGASKGLEMTTEDAEMVDEEEGEEENEEGNETEKEEDSDEETLFVSQPKDVPAVEDDDDDDEADNPAREISPTDEEGSGPTSGQTTQRVVEDEEDGEAEATEDAHSECCLHDGDDEEYIHEDEKKAREEKKVQKMIKAAETKANEPTEEGEKRSQSFVKGRLKRKDLTFNLVHRVKTNEENIRSRMEAWAKYLPSAGKAGSSTQESSNGEQATTGLDAADAEEKLSLKISKSDFAKMKIVGQFNLGFIIAVREASSSSSSSTQPSLTQTTPKEDDELFIIDQHASDEKYNFERLQSTTTVQSQRLVQPKPLTLTAVEEEIILEHLPILSQNGFSVHVDTSGSSPVGSRCQLLSLPLSRETTFSVADLEELIFLLGDNPHPSSSTTTAIPRPSKVRKMFAMRACRSSIMIGRALSGAQMEKVVRHMGEMEKPWNCPHGRPTMRHLCGLGAAFGGDGSSKEKERGWDEWEGGGGKGGGGRERVDWRGWVREKREEGGEEEVDEEEGEEGEEMSE</sequence>
<dbReference type="SUPFAM" id="SSF118116">
    <property type="entry name" value="DNA mismatch repair protein MutL"/>
    <property type="match status" value="1"/>
</dbReference>
<accession>A0AAE0MP34</accession>
<gene>
    <name evidence="7" type="ORF">B0H65DRAFT_552687</name>
</gene>
<dbReference type="GO" id="GO:0005524">
    <property type="term" value="F:ATP binding"/>
    <property type="evidence" value="ECO:0007669"/>
    <property type="project" value="InterPro"/>
</dbReference>
<evidence type="ECO:0000313" key="8">
    <source>
        <dbReference type="Proteomes" id="UP001278500"/>
    </source>
</evidence>
<comment type="similarity">
    <text evidence="1">Belongs to the DNA mismatch repair MutL/HexB family.</text>
</comment>
<dbReference type="Gene3D" id="3.30.1540.20">
    <property type="entry name" value="MutL, C-terminal domain, dimerisation subdomain"/>
    <property type="match status" value="1"/>
</dbReference>
<dbReference type="PROSITE" id="PS00058">
    <property type="entry name" value="DNA_MISMATCH_REPAIR_1"/>
    <property type="match status" value="1"/>
</dbReference>
<dbReference type="InterPro" id="IPR038973">
    <property type="entry name" value="MutL/Mlh/Pms-like"/>
</dbReference>
<evidence type="ECO:0000259" key="6">
    <source>
        <dbReference type="SMART" id="SM01340"/>
    </source>
</evidence>
<dbReference type="GO" id="GO:0032389">
    <property type="term" value="C:MutLalpha complex"/>
    <property type="evidence" value="ECO:0007669"/>
    <property type="project" value="TreeGrafter"/>
</dbReference>
<feature type="compositionally biased region" description="Basic and acidic residues" evidence="4">
    <location>
        <begin position="769"/>
        <end position="802"/>
    </location>
</feature>
<feature type="compositionally biased region" description="Acidic residues" evidence="4">
    <location>
        <begin position="1142"/>
        <end position="1160"/>
    </location>
</feature>
<evidence type="ECO:0000256" key="4">
    <source>
        <dbReference type="SAM" id="MobiDB-lite"/>
    </source>
</evidence>
<dbReference type="Pfam" id="PF13589">
    <property type="entry name" value="HATPase_c_3"/>
    <property type="match status" value="1"/>
</dbReference>
<feature type="compositionally biased region" description="Polar residues" evidence="4">
    <location>
        <begin position="727"/>
        <end position="736"/>
    </location>
</feature>
<dbReference type="InterPro" id="IPR013507">
    <property type="entry name" value="DNA_mismatch_S5_2-like"/>
</dbReference>
<feature type="domain" description="MutL C-terminal dimerisation" evidence="5">
    <location>
        <begin position="887"/>
        <end position="1061"/>
    </location>
</feature>
<dbReference type="Pfam" id="PF08676">
    <property type="entry name" value="MutL_C"/>
    <property type="match status" value="1"/>
</dbReference>
<reference evidence="7" key="1">
    <citation type="journal article" date="2023" name="Mol. Phylogenet. Evol.">
        <title>Genome-scale phylogeny and comparative genomics of the fungal order Sordariales.</title>
        <authorList>
            <person name="Hensen N."/>
            <person name="Bonometti L."/>
            <person name="Westerberg I."/>
            <person name="Brannstrom I.O."/>
            <person name="Guillou S."/>
            <person name="Cros-Aarteil S."/>
            <person name="Calhoun S."/>
            <person name="Haridas S."/>
            <person name="Kuo A."/>
            <person name="Mondo S."/>
            <person name="Pangilinan J."/>
            <person name="Riley R."/>
            <person name="LaButti K."/>
            <person name="Andreopoulos B."/>
            <person name="Lipzen A."/>
            <person name="Chen C."/>
            <person name="Yan M."/>
            <person name="Daum C."/>
            <person name="Ng V."/>
            <person name="Clum A."/>
            <person name="Steindorff A."/>
            <person name="Ohm R.A."/>
            <person name="Martin F."/>
            <person name="Silar P."/>
            <person name="Natvig D.O."/>
            <person name="Lalanne C."/>
            <person name="Gautier V."/>
            <person name="Ament-Velasquez S.L."/>
            <person name="Kruys A."/>
            <person name="Hutchinson M.I."/>
            <person name="Powell A.J."/>
            <person name="Barry K."/>
            <person name="Miller A.N."/>
            <person name="Grigoriev I.V."/>
            <person name="Debuchy R."/>
            <person name="Gladieux P."/>
            <person name="Hiltunen Thoren M."/>
            <person name="Johannesson H."/>
        </authorList>
    </citation>
    <scope>NUCLEOTIDE SEQUENCE</scope>
    <source>
        <strain evidence="7">CBS 560.94</strain>
    </source>
</reference>
<feature type="compositionally biased region" description="Acidic residues" evidence="4">
    <location>
        <begin position="658"/>
        <end position="690"/>
    </location>
</feature>
<evidence type="ECO:0000256" key="3">
    <source>
        <dbReference type="ARBA" id="ARBA00070941"/>
    </source>
</evidence>
<dbReference type="InterPro" id="IPR014721">
    <property type="entry name" value="Ribsml_uS5_D2-typ_fold_subgr"/>
</dbReference>
<dbReference type="FunFam" id="3.30.1540.20:FF:000019">
    <property type="entry name" value="PMS1 homolog 2, mismatch repair system component"/>
    <property type="match status" value="1"/>
</dbReference>
<feature type="compositionally biased region" description="Polar residues" evidence="4">
    <location>
        <begin position="372"/>
        <end position="392"/>
    </location>
</feature>
<dbReference type="GO" id="GO:0000710">
    <property type="term" value="P:meiotic mismatch repair"/>
    <property type="evidence" value="ECO:0007669"/>
    <property type="project" value="UniProtKB-ARBA"/>
</dbReference>
<dbReference type="SMART" id="SM01340">
    <property type="entry name" value="DNA_mis_repair"/>
    <property type="match status" value="1"/>
</dbReference>
<evidence type="ECO:0000259" key="5">
    <source>
        <dbReference type="SMART" id="SM00853"/>
    </source>
</evidence>
<dbReference type="GO" id="GO:0030983">
    <property type="term" value="F:mismatched DNA binding"/>
    <property type="evidence" value="ECO:0007669"/>
    <property type="project" value="InterPro"/>
</dbReference>
<feature type="domain" description="DNA mismatch repair protein S5" evidence="6">
    <location>
        <begin position="220"/>
        <end position="360"/>
    </location>
</feature>
<dbReference type="RefSeq" id="XP_062677660.1">
    <property type="nucleotide sequence ID" value="XM_062829905.1"/>
</dbReference>